<reference evidence="7" key="1">
    <citation type="submission" date="2019-10" db="EMBL/GenBank/DDBJ databases">
        <title>Conservation and host-specific expression of non-tandemly repeated heterogenous ribosome RNA gene in arbuscular mycorrhizal fungi.</title>
        <authorList>
            <person name="Maeda T."/>
            <person name="Kobayashi Y."/>
            <person name="Nakagawa T."/>
            <person name="Ezawa T."/>
            <person name="Yamaguchi K."/>
            <person name="Bino T."/>
            <person name="Nishimoto Y."/>
            <person name="Shigenobu S."/>
            <person name="Kawaguchi M."/>
        </authorList>
    </citation>
    <scope>NUCLEOTIDE SEQUENCE</scope>
    <source>
        <strain evidence="7">HR1</strain>
    </source>
</reference>
<dbReference type="Gene3D" id="1.25.40.10">
    <property type="entry name" value="Tetratricopeptide repeat domain"/>
    <property type="match status" value="1"/>
</dbReference>
<protein>
    <submittedName>
        <fullName evidence="7">Gem-associated protein 5 isoform X2</fullName>
    </submittedName>
</protein>
<evidence type="ECO:0000259" key="5">
    <source>
        <dbReference type="Pfam" id="PF23774"/>
    </source>
</evidence>
<dbReference type="OrthoDB" id="7326421at2759"/>
<feature type="repeat" description="WD" evidence="4">
    <location>
        <begin position="347"/>
        <end position="394"/>
    </location>
</feature>
<gene>
    <name evidence="7" type="ORF">RCL2_003051100</name>
</gene>
<feature type="repeat" description="WD" evidence="4">
    <location>
        <begin position="220"/>
        <end position="259"/>
    </location>
</feature>
<dbReference type="InterPro" id="IPR011990">
    <property type="entry name" value="TPR-like_helical_dom_sf"/>
</dbReference>
<dbReference type="InterPro" id="IPR036322">
    <property type="entry name" value="WD40_repeat_dom_sf"/>
</dbReference>
<dbReference type="InterPro" id="IPR056421">
    <property type="entry name" value="TPR_GEMI5"/>
</dbReference>
<dbReference type="InterPro" id="IPR056424">
    <property type="entry name" value="Beta-prop_GEMI5_2nd"/>
</dbReference>
<dbReference type="PROSITE" id="PS00678">
    <property type="entry name" value="WD_REPEATS_1"/>
    <property type="match status" value="3"/>
</dbReference>
<comment type="caution">
    <text evidence="7">The sequence shown here is derived from an EMBL/GenBank/DDBJ whole genome shotgun (WGS) entry which is preliminary data.</text>
</comment>
<dbReference type="InterPro" id="IPR015943">
    <property type="entry name" value="WD40/YVTN_repeat-like_dom_sf"/>
</dbReference>
<feature type="repeat" description="WD" evidence="4">
    <location>
        <begin position="756"/>
        <end position="798"/>
    </location>
</feature>
<dbReference type="Pfam" id="PF03091">
    <property type="entry name" value="CutA1"/>
    <property type="match status" value="1"/>
</dbReference>
<dbReference type="PRINTS" id="PR00320">
    <property type="entry name" value="GPROTEINBRPT"/>
</dbReference>
<dbReference type="Gene3D" id="3.30.70.120">
    <property type="match status" value="1"/>
</dbReference>
<evidence type="ECO:0000256" key="4">
    <source>
        <dbReference type="PROSITE-ProRule" id="PRU00221"/>
    </source>
</evidence>
<dbReference type="PROSITE" id="PS50294">
    <property type="entry name" value="WD_REPEATS_REGION"/>
    <property type="match status" value="4"/>
</dbReference>
<dbReference type="GO" id="GO:0003730">
    <property type="term" value="F:mRNA 3'-UTR binding"/>
    <property type="evidence" value="ECO:0007669"/>
    <property type="project" value="TreeGrafter"/>
</dbReference>
<dbReference type="GO" id="GO:0000387">
    <property type="term" value="P:spliceosomal snRNP assembly"/>
    <property type="evidence" value="ECO:0007669"/>
    <property type="project" value="TreeGrafter"/>
</dbReference>
<accession>A0A8H3MK66</accession>
<dbReference type="GO" id="GO:0010038">
    <property type="term" value="P:response to metal ion"/>
    <property type="evidence" value="ECO:0007669"/>
    <property type="project" value="InterPro"/>
</dbReference>
<dbReference type="CDD" id="cd00200">
    <property type="entry name" value="WD40"/>
    <property type="match status" value="1"/>
</dbReference>
<evidence type="ECO:0000313" key="7">
    <source>
        <dbReference type="EMBL" id="GET04204.1"/>
    </source>
</evidence>
<evidence type="ECO:0000256" key="1">
    <source>
        <dbReference type="ARBA" id="ARBA00010169"/>
    </source>
</evidence>
<dbReference type="Gene3D" id="2.130.10.10">
    <property type="entry name" value="YVTN repeat-like/Quinoprotein amine dehydrogenase"/>
    <property type="match status" value="2"/>
</dbReference>
<feature type="repeat" description="WD" evidence="4">
    <location>
        <begin position="449"/>
        <end position="490"/>
    </location>
</feature>
<dbReference type="InterPro" id="IPR011322">
    <property type="entry name" value="N-reg_PII-like_a/b"/>
</dbReference>
<organism evidence="7 8">
    <name type="scientific">Rhizophagus clarus</name>
    <dbReference type="NCBI Taxonomy" id="94130"/>
    <lineage>
        <taxon>Eukaryota</taxon>
        <taxon>Fungi</taxon>
        <taxon>Fungi incertae sedis</taxon>
        <taxon>Mucoromycota</taxon>
        <taxon>Glomeromycotina</taxon>
        <taxon>Glomeromycetes</taxon>
        <taxon>Glomerales</taxon>
        <taxon>Glomeraceae</taxon>
        <taxon>Rhizophagus</taxon>
    </lineage>
</organism>
<keyword evidence="2 4" id="KW-0853">WD repeat</keyword>
<dbReference type="SMART" id="SM00320">
    <property type="entry name" value="WD40"/>
    <property type="match status" value="13"/>
</dbReference>
<dbReference type="InterPro" id="IPR015867">
    <property type="entry name" value="N-reg_PII/ATP_PRibTrfase_C"/>
</dbReference>
<dbReference type="GO" id="GO:0005634">
    <property type="term" value="C:nucleus"/>
    <property type="evidence" value="ECO:0007669"/>
    <property type="project" value="TreeGrafter"/>
</dbReference>
<dbReference type="EMBL" id="BLAL01000338">
    <property type="protein sequence ID" value="GET04204.1"/>
    <property type="molecule type" value="Genomic_DNA"/>
</dbReference>
<comment type="similarity">
    <text evidence="1">Belongs to the CutA family.</text>
</comment>
<proteinExistence type="inferred from homology"/>
<name>A0A8H3MK66_9GLOM</name>
<dbReference type="InterPro" id="IPR052640">
    <property type="entry name" value="Gemin-5"/>
</dbReference>
<dbReference type="InterPro" id="IPR020472">
    <property type="entry name" value="WD40_PAC1"/>
</dbReference>
<dbReference type="Pfam" id="PF23774">
    <property type="entry name" value="TPR_GEMI5"/>
    <property type="match status" value="1"/>
</dbReference>
<feature type="domain" description="Gem-associated protein 5 second beta-propeller" evidence="6">
    <location>
        <begin position="505"/>
        <end position="825"/>
    </location>
</feature>
<feature type="domain" description="Gem-associated protein 5 TPR" evidence="5">
    <location>
        <begin position="966"/>
        <end position="1172"/>
    </location>
</feature>
<dbReference type="InterPro" id="IPR019775">
    <property type="entry name" value="WD40_repeat_CS"/>
</dbReference>
<evidence type="ECO:0000259" key="6">
    <source>
        <dbReference type="Pfam" id="PF23775"/>
    </source>
</evidence>
<evidence type="ECO:0000313" key="8">
    <source>
        <dbReference type="Proteomes" id="UP000615446"/>
    </source>
</evidence>
<dbReference type="Pfam" id="PF23775">
    <property type="entry name" value="Beta-prop_RIG_2nd"/>
    <property type="match status" value="1"/>
</dbReference>
<dbReference type="PROSITE" id="PS50082">
    <property type="entry name" value="WD_REPEATS_2"/>
    <property type="match status" value="5"/>
</dbReference>
<dbReference type="GO" id="GO:0032797">
    <property type="term" value="C:SMN complex"/>
    <property type="evidence" value="ECO:0007669"/>
    <property type="project" value="TreeGrafter"/>
</dbReference>
<sequence>MIPPLLRTRRFHQPFNFSKPQPFTLRLFTFTLLLTHLSPRLFSTTLGCAAPSLKSVMESVVASRIVFVTCPNEEVAQKLSRGLLQEKLVACVNIIPKVTSLYWWEGKIEESTEQLLMMKTLEKHVNEITNYVNKNHGYTIPEVLSVKVDAGNESYLKWIKDSVKQRMKNNTKVFRCIPPSPNWFSYNIASLSPETNLFAYAAASTIFLLNAETLQYVGHLSGHSDKINALDTAGTLCVSASSDKTVRCWDMENQKQVASLTSFKSDINAVAWTTDRQLILSGDKPGDLTIWNPNNNKMNKCYFIQSPVDCIAASTTHHKLFAVAFHNGAILIINIDSNLNGHIMRRLNGHDLEIQSLCWEPGNGITSGYTRLISGSRDKTVRIWDVEGERLARTINMPGPSHHLTDQQKGRLFMSTAWVPEKNRLVSASYMGDIYMWDLDVSPAKFQKFNLHNRPIFSIQFLPCGKRIITTSMDRQIIIWDITERKPVVVAITNSQSISDLSISPADPYKLAIGGGDSSVKIWKFASLQNSYDVSLYYKGLKTKISSLKYHPTKEGLFAYGTDIGTIGLFDEFQSDKNFKNFASYHKNKVYSIQWCMPEWLNWSIEESPGMFVLSCGGDGQILLSDIAKIKAPSISVNDMIKEVNSEWIQILKNKSGNLPKRSEVAVHPTGKYIAVGNVDGRVEVYELPSLKVIYHNIRHRATINKLSWCPPDAKGNSFLLACGSDDTLITIHDLSDPEKLASTVYIPTSSCKLILQMHKRGVTGISWCPTNTTMLLSSSFDGTAIVWNLSNGSPISLFCGHLPQSRIFCTEWSLHDEDLVFTAGDDAMCFAWRPSENLYKQNKDASNEIKPKSVLPNEKSSSSTQNIVSTEAVNVQSTIKKDTVTSTEIGRKPDNRSSKKTKKLKNLFPVSSTPARRKNLQYKIFELAHKLYGGEWEKAMNLWEGKEFDKEHIVDSQKSTFDQLFFGDKYVARKVMSKEVAAHNDTGATFNLGGLEANPAILLDLWTSNFSSLIKRTEDTEEFSEQDWMILALSPIAGRDVWLSMMRRQAQKLAAKNDHHGSVMCWIACGEIHEAIKIYRRAEMFREAIALAKLRLPDDDPIFSDLYNSWAILLEKEEAYEQAALCHLVAKKENSVHHVLNILARRGDPSSLRAAASLALMLKDDSAEERIRRYHDKAEEKKASNMEGSSSEILSFNLQFSSTSSMEYQSLKGRSDIDAISSLDTPTFDSNSTNLMLDAEIKKKNIDEKGHIPSFGTVNDERDMKHKSLETKSDVEIKKGDIDERNHESPLEFVSDKKVKNSNINLTEVPFDGNDSLESSHDVTAPQYIKSTQINNNITGNLEFKLDKEVDYVDMRTTNNKKVIIDPRQIEISLSSDEEVEI</sequence>
<dbReference type="SUPFAM" id="SSF50978">
    <property type="entry name" value="WD40 repeat-like"/>
    <property type="match status" value="2"/>
</dbReference>
<evidence type="ECO:0000256" key="2">
    <source>
        <dbReference type="ARBA" id="ARBA00022574"/>
    </source>
</evidence>
<dbReference type="InterPro" id="IPR001680">
    <property type="entry name" value="WD40_rpt"/>
</dbReference>
<dbReference type="InterPro" id="IPR004323">
    <property type="entry name" value="Ion_tolerance_CutA"/>
</dbReference>
<dbReference type="SUPFAM" id="SSF54913">
    <property type="entry name" value="GlnB-like"/>
    <property type="match status" value="1"/>
</dbReference>
<dbReference type="Pfam" id="PF00400">
    <property type="entry name" value="WD40"/>
    <property type="match status" value="4"/>
</dbReference>
<keyword evidence="3" id="KW-0677">Repeat</keyword>
<evidence type="ECO:0000256" key="3">
    <source>
        <dbReference type="ARBA" id="ARBA00022737"/>
    </source>
</evidence>
<dbReference type="Proteomes" id="UP000615446">
    <property type="component" value="Unassembled WGS sequence"/>
</dbReference>
<dbReference type="PANTHER" id="PTHR46362:SF1">
    <property type="entry name" value="GEM-ASSOCIATED PROTEIN 5"/>
    <property type="match status" value="1"/>
</dbReference>
<feature type="repeat" description="WD" evidence="4">
    <location>
        <begin position="260"/>
        <end position="301"/>
    </location>
</feature>
<dbReference type="PANTHER" id="PTHR46362">
    <property type="entry name" value="GEM-ASSOCIATED PROTEIN 5"/>
    <property type="match status" value="1"/>
</dbReference>